<dbReference type="InterPro" id="IPR043128">
    <property type="entry name" value="Rev_trsase/Diguanyl_cyclase"/>
</dbReference>
<dbReference type="InterPro" id="IPR000160">
    <property type="entry name" value="GGDEF_dom"/>
</dbReference>
<keyword evidence="3" id="KW-1185">Reference proteome</keyword>
<dbReference type="Gene3D" id="3.30.70.270">
    <property type="match status" value="1"/>
</dbReference>
<dbReference type="SUPFAM" id="SSF55785">
    <property type="entry name" value="PYP-like sensor domain (PAS domain)"/>
    <property type="match status" value="1"/>
</dbReference>
<dbReference type="Pfam" id="PF00990">
    <property type="entry name" value="GGDEF"/>
    <property type="match status" value="1"/>
</dbReference>
<gene>
    <name evidence="2" type="ORF">JRV97_04390</name>
</gene>
<sequence length="455" mass="52997">MNINFDDFNFLYIFLDKDGIIKDINKFGCNLLGLPKSKIIGINVFDNFIPDEEKESRILNFKTFFNDVNNIFEKRSILKFITPEKKEIFLEAYSSIAYSEKNEKIGLIGFGFDITEKIKYEQLREKINKVHQLIINSYTLSDNSNIYQFFLEEAVKIIDNADGGSILMKEKDGLFHFVAAVNFDLDNIKKVVLTPKMLLPFDKVTVKKFTKHKYRNIYERNIMLSAGKIQDIKATLTIPIIIDGILEGIINLDSFKNDNAFNEEDIYIGEIISNELSQVIKRKKLEQKLKYLALHDQLTTLPNRVYLYEYAENMLKLAKRKNMKLAFVYIDLKKFKLINDNYGHDVGDHFLYEFADALKNSIRESDFPARIGGDEFILILPDTDESKVLEVIKRLKENLDTPIKYENIDLKIKFNCGVSFFPNHGNDVEQLINISDKTMYKAKKTDKLIEFYRGE</sequence>
<organism evidence="2 3">
    <name type="scientific">Marinitoga aeolica</name>
    <dbReference type="NCBI Taxonomy" id="2809031"/>
    <lineage>
        <taxon>Bacteria</taxon>
        <taxon>Thermotogati</taxon>
        <taxon>Thermotogota</taxon>
        <taxon>Thermotogae</taxon>
        <taxon>Petrotogales</taxon>
        <taxon>Petrotogaceae</taxon>
        <taxon>Marinitoga</taxon>
    </lineage>
</organism>
<dbReference type="NCBIfam" id="TIGR00229">
    <property type="entry name" value="sensory_box"/>
    <property type="match status" value="1"/>
</dbReference>
<dbReference type="CDD" id="cd00130">
    <property type="entry name" value="PAS"/>
    <property type="match status" value="1"/>
</dbReference>
<dbReference type="RefSeq" id="WP_281000564.1">
    <property type="nucleotide sequence ID" value="NZ_CP069362.1"/>
</dbReference>
<dbReference type="PANTHER" id="PTHR46663">
    <property type="entry name" value="DIGUANYLATE CYCLASE DGCT-RELATED"/>
    <property type="match status" value="1"/>
</dbReference>
<dbReference type="CDD" id="cd01949">
    <property type="entry name" value="GGDEF"/>
    <property type="match status" value="1"/>
</dbReference>
<dbReference type="InterPro" id="IPR052163">
    <property type="entry name" value="DGC-Regulatory_Protein"/>
</dbReference>
<dbReference type="InterPro" id="IPR003018">
    <property type="entry name" value="GAF"/>
</dbReference>
<name>A0ABY8PT26_9BACT</name>
<dbReference type="InterPro" id="IPR029787">
    <property type="entry name" value="Nucleotide_cyclase"/>
</dbReference>
<reference evidence="2 3" key="1">
    <citation type="submission" date="2021-02" db="EMBL/GenBank/DDBJ databases">
        <title>Characterization of Marinitoga sp. nov. str. BP5-C20A.</title>
        <authorList>
            <person name="Erauso G."/>
            <person name="Postec A."/>
        </authorList>
    </citation>
    <scope>NUCLEOTIDE SEQUENCE [LARGE SCALE GENOMIC DNA]</scope>
    <source>
        <strain evidence="2 3">BP5-C20A</strain>
    </source>
</reference>
<dbReference type="InterPro" id="IPR000014">
    <property type="entry name" value="PAS"/>
</dbReference>
<dbReference type="SMART" id="SM00065">
    <property type="entry name" value="GAF"/>
    <property type="match status" value="1"/>
</dbReference>
<dbReference type="PANTHER" id="PTHR46663:SF2">
    <property type="entry name" value="GGDEF DOMAIN-CONTAINING PROTEIN"/>
    <property type="match status" value="1"/>
</dbReference>
<dbReference type="NCBIfam" id="TIGR00254">
    <property type="entry name" value="GGDEF"/>
    <property type="match status" value="1"/>
</dbReference>
<dbReference type="InterPro" id="IPR035965">
    <property type="entry name" value="PAS-like_dom_sf"/>
</dbReference>
<dbReference type="InterPro" id="IPR029016">
    <property type="entry name" value="GAF-like_dom_sf"/>
</dbReference>
<dbReference type="Proteomes" id="UP001232493">
    <property type="component" value="Chromosome"/>
</dbReference>
<dbReference type="SUPFAM" id="SSF55781">
    <property type="entry name" value="GAF domain-like"/>
    <property type="match status" value="1"/>
</dbReference>
<evidence type="ECO:0000259" key="1">
    <source>
        <dbReference type="PROSITE" id="PS50887"/>
    </source>
</evidence>
<dbReference type="Gene3D" id="3.30.450.20">
    <property type="entry name" value="PAS domain"/>
    <property type="match status" value="1"/>
</dbReference>
<dbReference type="SMART" id="SM00267">
    <property type="entry name" value="GGDEF"/>
    <property type="match status" value="1"/>
</dbReference>
<evidence type="ECO:0000313" key="2">
    <source>
        <dbReference type="EMBL" id="WGS65793.1"/>
    </source>
</evidence>
<dbReference type="EMBL" id="CP069362">
    <property type="protein sequence ID" value="WGS65793.1"/>
    <property type="molecule type" value="Genomic_DNA"/>
</dbReference>
<dbReference type="Gene3D" id="3.30.450.40">
    <property type="match status" value="1"/>
</dbReference>
<dbReference type="Pfam" id="PF13426">
    <property type="entry name" value="PAS_9"/>
    <property type="match status" value="1"/>
</dbReference>
<accession>A0ABY8PT26</accession>
<dbReference type="PROSITE" id="PS50887">
    <property type="entry name" value="GGDEF"/>
    <property type="match status" value="1"/>
</dbReference>
<evidence type="ECO:0000313" key="3">
    <source>
        <dbReference type="Proteomes" id="UP001232493"/>
    </source>
</evidence>
<protein>
    <submittedName>
        <fullName evidence="2">Diguanylate cyclase</fullName>
    </submittedName>
</protein>
<proteinExistence type="predicted"/>
<feature type="domain" description="GGDEF" evidence="1">
    <location>
        <begin position="323"/>
        <end position="455"/>
    </location>
</feature>
<dbReference type="SUPFAM" id="SSF55073">
    <property type="entry name" value="Nucleotide cyclase"/>
    <property type="match status" value="1"/>
</dbReference>